<organism evidence="2 3">
    <name type="scientific">Dimorphilus gyrociliatus</name>
    <dbReference type="NCBI Taxonomy" id="2664684"/>
    <lineage>
        <taxon>Eukaryota</taxon>
        <taxon>Metazoa</taxon>
        <taxon>Spiralia</taxon>
        <taxon>Lophotrochozoa</taxon>
        <taxon>Annelida</taxon>
        <taxon>Polychaeta</taxon>
        <taxon>Polychaeta incertae sedis</taxon>
        <taxon>Dinophilidae</taxon>
        <taxon>Dimorphilus</taxon>
    </lineage>
</organism>
<dbReference type="InterPro" id="IPR006629">
    <property type="entry name" value="LITAF"/>
</dbReference>
<evidence type="ECO:0000259" key="1">
    <source>
        <dbReference type="Pfam" id="PF10601"/>
    </source>
</evidence>
<protein>
    <submittedName>
        <fullName evidence="2">DgyrCDS4977</fullName>
    </submittedName>
</protein>
<gene>
    <name evidence="2" type="ORF">DGYR_LOCUS4712</name>
</gene>
<dbReference type="EMBL" id="CAJFCJ010000006">
    <property type="protein sequence ID" value="CAD5116043.1"/>
    <property type="molecule type" value="Genomic_DNA"/>
</dbReference>
<name>A0A7I8VJ31_9ANNE</name>
<proteinExistence type="predicted"/>
<dbReference type="OrthoDB" id="2144823at2759"/>
<evidence type="ECO:0000313" key="2">
    <source>
        <dbReference type="EMBL" id="CAD5116043.1"/>
    </source>
</evidence>
<feature type="domain" description="LITAF" evidence="1">
    <location>
        <begin position="23"/>
        <end position="52"/>
    </location>
</feature>
<evidence type="ECO:0000313" key="3">
    <source>
        <dbReference type="Proteomes" id="UP000549394"/>
    </source>
</evidence>
<dbReference type="AlphaFoldDB" id="A0A7I8VJ31"/>
<keyword evidence="3" id="KW-1185">Reference proteome</keyword>
<dbReference type="Proteomes" id="UP000549394">
    <property type="component" value="Unassembled WGS sequence"/>
</dbReference>
<comment type="caution">
    <text evidence="2">The sequence shown here is derived from an EMBL/GenBank/DDBJ whole genome shotgun (WGS) entry which is preliminary data.</text>
</comment>
<dbReference type="Pfam" id="PF10601">
    <property type="entry name" value="zf-LITAF-like"/>
    <property type="match status" value="1"/>
</dbReference>
<sequence>MHSNVTVVTTQPTAVLVHQFREFPVQMNCTRCNAQILTATDYEVGALTWVLAADYIKASQAIDCENLPHSFTIDEVFHFSLPRIISKNISSPNNVRIEFIIIPEPDNIDKDHFVFASRDLDMFEIIQNPYRIDILELKEHDAVTASVELEYCFSYGIFGYGYSTIFALSCLNKPFKDILSHCLFFRPEVISKRLDSGRQYKN</sequence>
<accession>A0A7I8VJ31</accession>
<reference evidence="2 3" key="1">
    <citation type="submission" date="2020-08" db="EMBL/GenBank/DDBJ databases">
        <authorList>
            <person name="Hejnol A."/>
        </authorList>
    </citation>
    <scope>NUCLEOTIDE SEQUENCE [LARGE SCALE GENOMIC DNA]</scope>
</reference>